<evidence type="ECO:0000313" key="1">
    <source>
        <dbReference type="EMBL" id="BAL52491.1"/>
    </source>
</evidence>
<dbReference type="EMBL" id="AP011629">
    <property type="protein sequence ID" value="BAL52491.1"/>
    <property type="molecule type" value="Genomic_DNA"/>
</dbReference>
<protein>
    <submittedName>
        <fullName evidence="1">Uncharacterized protein</fullName>
    </submittedName>
</protein>
<gene>
    <name evidence="1" type="ORF">HGMM_F01E02C34</name>
</gene>
<proteinExistence type="predicted"/>
<organism evidence="1">
    <name type="scientific">uncultured Acetothermia bacterium</name>
    <dbReference type="NCBI Taxonomy" id="236499"/>
    <lineage>
        <taxon>Bacteria</taxon>
        <taxon>Candidatus Bipolaricaulota</taxon>
        <taxon>environmental samples</taxon>
    </lineage>
</organism>
<accession>H5S8K5</accession>
<dbReference type="AlphaFoldDB" id="H5S8K5"/>
<reference evidence="1" key="2">
    <citation type="journal article" date="2012" name="PLoS ONE">
        <title>A Deeply Branching Thermophilic Bacterium with an Ancient Acetyl-CoA Pathway Dominates a Subsurface Ecosystem.</title>
        <authorList>
            <person name="Takami H."/>
            <person name="Noguchi H."/>
            <person name="Takaki Y."/>
            <person name="Uchiyama I."/>
            <person name="Toyoda A."/>
            <person name="Nishi S."/>
            <person name="Chee G.-J."/>
            <person name="Arai W."/>
            <person name="Nunoura T."/>
            <person name="Itoh T."/>
            <person name="Hattori M."/>
            <person name="Takai K."/>
        </authorList>
    </citation>
    <scope>NUCLEOTIDE SEQUENCE</scope>
</reference>
<name>H5S8K5_9BACT</name>
<reference evidence="1" key="1">
    <citation type="journal article" date="2005" name="Environ. Microbiol.">
        <title>Genetic and functional properties of uncultivated thermophilic crenarchaeotes from a subsurface gold mine as revealed by analysis of genome fragments.</title>
        <authorList>
            <person name="Nunoura T."/>
            <person name="Hirayama H."/>
            <person name="Takami H."/>
            <person name="Oida H."/>
            <person name="Nishi S."/>
            <person name="Shimamura S."/>
            <person name="Suzuki Y."/>
            <person name="Inagaki F."/>
            <person name="Takai K."/>
            <person name="Nealson K.H."/>
            <person name="Horikoshi K."/>
        </authorList>
    </citation>
    <scope>NUCLEOTIDE SEQUENCE</scope>
</reference>
<sequence>MLVLGTEALAQERAPSLGIAMSWMELKNFQPALPTFEISQKVLIFSVRGETQIELGVALRLAAGWGFAFEGTSLGIAHYETALALNFPFGRASASVELGTGIMHFTQHSEEAWRLTGWVGAGGRFALFPKISFFFDVAPLVLLDFSQHDLPWVWSYRGGALWRF</sequence>